<evidence type="ECO:0000256" key="3">
    <source>
        <dbReference type="ARBA" id="ARBA00022769"/>
    </source>
</evidence>
<name>A0A9D9DZJ8_9SPIO</name>
<evidence type="ECO:0000256" key="5">
    <source>
        <dbReference type="ARBA" id="ARBA00023204"/>
    </source>
</evidence>
<reference evidence="11" key="1">
    <citation type="submission" date="2020-10" db="EMBL/GenBank/DDBJ databases">
        <authorList>
            <person name="Gilroy R."/>
        </authorList>
    </citation>
    <scope>NUCLEOTIDE SEQUENCE</scope>
    <source>
        <strain evidence="11">7293</strain>
    </source>
</reference>
<comment type="function">
    <text evidence="7">The UvrABC repair system catalyzes the recognition and processing of DNA lesions. UvrC both incises the 5' and 3' sides of the lesion. The N-terminal half is responsible for the 3' incision and the C-terminal half is responsible for the 5' incision.</text>
</comment>
<dbReference type="GO" id="GO:0009432">
    <property type="term" value="P:SOS response"/>
    <property type="evidence" value="ECO:0007669"/>
    <property type="project" value="UniProtKB-UniRule"/>
</dbReference>
<keyword evidence="4 7" id="KW-0267">Excision nuclease</keyword>
<dbReference type="InterPro" id="IPR001162">
    <property type="entry name" value="UvrC_RNase_H_dom"/>
</dbReference>
<dbReference type="InterPro" id="IPR038476">
    <property type="entry name" value="UvrC_RNase_H_dom_sf"/>
</dbReference>
<evidence type="ECO:0000256" key="7">
    <source>
        <dbReference type="HAMAP-Rule" id="MF_00203"/>
    </source>
</evidence>
<dbReference type="Pfam" id="PF01541">
    <property type="entry name" value="GIY-YIG"/>
    <property type="match status" value="1"/>
</dbReference>
<keyword evidence="2 7" id="KW-0227">DNA damage</keyword>
<proteinExistence type="inferred from homology"/>
<dbReference type="Gene3D" id="3.30.420.340">
    <property type="entry name" value="UvrC, RNAse H endonuclease domain"/>
    <property type="match status" value="1"/>
</dbReference>
<dbReference type="InterPro" id="IPR010994">
    <property type="entry name" value="RuvA_2-like"/>
</dbReference>
<dbReference type="GO" id="GO:0005737">
    <property type="term" value="C:cytoplasm"/>
    <property type="evidence" value="ECO:0007669"/>
    <property type="project" value="UniProtKB-SubCell"/>
</dbReference>
<dbReference type="PANTHER" id="PTHR30562:SF1">
    <property type="entry name" value="UVRABC SYSTEM PROTEIN C"/>
    <property type="match status" value="1"/>
</dbReference>
<dbReference type="AlphaFoldDB" id="A0A9D9DZJ8"/>
<feature type="domain" description="UVR" evidence="8">
    <location>
        <begin position="199"/>
        <end position="234"/>
    </location>
</feature>
<dbReference type="PROSITE" id="PS50165">
    <property type="entry name" value="UVRC"/>
    <property type="match status" value="1"/>
</dbReference>
<comment type="caution">
    <text evidence="11">The sequence shown here is derived from an EMBL/GenBank/DDBJ whole genome shotgun (WGS) entry which is preliminary data.</text>
</comment>
<dbReference type="GO" id="GO:0003677">
    <property type="term" value="F:DNA binding"/>
    <property type="evidence" value="ECO:0007669"/>
    <property type="project" value="UniProtKB-UniRule"/>
</dbReference>
<keyword evidence="6 7" id="KW-0742">SOS response</keyword>
<organism evidence="11 12">
    <name type="scientific">Candidatus Ornithospirochaeta stercoripullorum</name>
    <dbReference type="NCBI Taxonomy" id="2840899"/>
    <lineage>
        <taxon>Bacteria</taxon>
        <taxon>Pseudomonadati</taxon>
        <taxon>Spirochaetota</taxon>
        <taxon>Spirochaetia</taxon>
        <taxon>Spirochaetales</taxon>
        <taxon>Spirochaetaceae</taxon>
        <taxon>Spirochaetaceae incertae sedis</taxon>
        <taxon>Candidatus Ornithospirochaeta</taxon>
    </lineage>
</organism>
<dbReference type="InterPro" id="IPR004791">
    <property type="entry name" value="UvrC"/>
</dbReference>
<dbReference type="SUPFAM" id="SSF82771">
    <property type="entry name" value="GIY-YIG endonuclease"/>
    <property type="match status" value="1"/>
</dbReference>
<comment type="subunit">
    <text evidence="7">Interacts with UvrB in an incision complex.</text>
</comment>
<dbReference type="SUPFAM" id="SSF46600">
    <property type="entry name" value="C-terminal UvrC-binding domain of UvrB"/>
    <property type="match status" value="1"/>
</dbReference>
<evidence type="ECO:0000313" key="11">
    <source>
        <dbReference type="EMBL" id="MBO8435942.1"/>
    </source>
</evidence>
<dbReference type="InterPro" id="IPR050066">
    <property type="entry name" value="UvrABC_protein_C"/>
</dbReference>
<dbReference type="Pfam" id="PF22920">
    <property type="entry name" value="UvrC_RNaseH"/>
    <property type="match status" value="1"/>
</dbReference>
<dbReference type="HAMAP" id="MF_00203">
    <property type="entry name" value="UvrC"/>
    <property type="match status" value="1"/>
</dbReference>
<dbReference type="Pfam" id="PF02151">
    <property type="entry name" value="UVR"/>
    <property type="match status" value="1"/>
</dbReference>
<gene>
    <name evidence="7 11" type="primary">uvrC</name>
    <name evidence="11" type="ORF">IAA97_03075</name>
</gene>
<dbReference type="SMART" id="SM00465">
    <property type="entry name" value="GIYc"/>
    <property type="match status" value="1"/>
</dbReference>
<evidence type="ECO:0000313" key="12">
    <source>
        <dbReference type="Proteomes" id="UP000823615"/>
    </source>
</evidence>
<dbReference type="NCBIfam" id="TIGR00194">
    <property type="entry name" value="uvrC"/>
    <property type="match status" value="1"/>
</dbReference>
<dbReference type="InterPro" id="IPR001943">
    <property type="entry name" value="UVR_dom"/>
</dbReference>
<keyword evidence="3 7" id="KW-0228">DNA excision</keyword>
<dbReference type="Gene3D" id="4.10.860.10">
    <property type="entry name" value="UVR domain"/>
    <property type="match status" value="1"/>
</dbReference>
<evidence type="ECO:0000259" key="9">
    <source>
        <dbReference type="PROSITE" id="PS50164"/>
    </source>
</evidence>
<evidence type="ECO:0000256" key="1">
    <source>
        <dbReference type="ARBA" id="ARBA00022490"/>
    </source>
</evidence>
<evidence type="ECO:0000259" key="10">
    <source>
        <dbReference type="PROSITE" id="PS50165"/>
    </source>
</evidence>
<dbReference type="InterPro" id="IPR047296">
    <property type="entry name" value="GIY-YIG_UvrC_Cho"/>
</dbReference>
<evidence type="ECO:0000256" key="6">
    <source>
        <dbReference type="ARBA" id="ARBA00023236"/>
    </source>
</evidence>
<dbReference type="Proteomes" id="UP000823615">
    <property type="component" value="Unassembled WGS sequence"/>
</dbReference>
<dbReference type="CDD" id="cd10434">
    <property type="entry name" value="GIY-YIG_UvrC_Cho"/>
    <property type="match status" value="1"/>
</dbReference>
<dbReference type="PROSITE" id="PS50164">
    <property type="entry name" value="GIY_YIG"/>
    <property type="match status" value="1"/>
</dbReference>
<keyword evidence="5 7" id="KW-0234">DNA repair</keyword>
<accession>A0A9D9DZJ8</accession>
<dbReference type="PROSITE" id="PS50151">
    <property type="entry name" value="UVR"/>
    <property type="match status" value="1"/>
</dbReference>
<dbReference type="EMBL" id="JADIMT010000039">
    <property type="protein sequence ID" value="MBO8435942.1"/>
    <property type="molecule type" value="Genomic_DNA"/>
</dbReference>
<reference evidence="11" key="2">
    <citation type="journal article" date="2021" name="PeerJ">
        <title>Extensive microbial diversity within the chicken gut microbiome revealed by metagenomics and culture.</title>
        <authorList>
            <person name="Gilroy R."/>
            <person name="Ravi A."/>
            <person name="Getino M."/>
            <person name="Pursley I."/>
            <person name="Horton D.L."/>
            <person name="Alikhan N.F."/>
            <person name="Baker D."/>
            <person name="Gharbi K."/>
            <person name="Hall N."/>
            <person name="Watson M."/>
            <person name="Adriaenssens E.M."/>
            <person name="Foster-Nyarko E."/>
            <person name="Jarju S."/>
            <person name="Secka A."/>
            <person name="Antonio M."/>
            <person name="Oren A."/>
            <person name="Chaudhuri R.R."/>
            <person name="La Ragione R."/>
            <person name="Hildebrand F."/>
            <person name="Pallen M.J."/>
        </authorList>
    </citation>
    <scope>NUCLEOTIDE SEQUENCE</scope>
    <source>
        <strain evidence="11">7293</strain>
    </source>
</reference>
<dbReference type="Pfam" id="PF08459">
    <property type="entry name" value="UvrC_RNaseH_dom"/>
    <property type="match status" value="1"/>
</dbReference>
<evidence type="ECO:0000259" key="8">
    <source>
        <dbReference type="PROSITE" id="PS50151"/>
    </source>
</evidence>
<dbReference type="InterPro" id="IPR000305">
    <property type="entry name" value="GIY-YIG_endonuc"/>
</dbReference>
<keyword evidence="1 7" id="KW-0963">Cytoplasm</keyword>
<dbReference type="Gene3D" id="3.40.1440.10">
    <property type="entry name" value="GIY-YIG endonuclease"/>
    <property type="match status" value="1"/>
</dbReference>
<dbReference type="InterPro" id="IPR036876">
    <property type="entry name" value="UVR_dom_sf"/>
</dbReference>
<feature type="domain" description="UvrC family homology region profile" evidence="10">
    <location>
        <begin position="262"/>
        <end position="471"/>
    </location>
</feature>
<dbReference type="PANTHER" id="PTHR30562">
    <property type="entry name" value="UVRC/OXIDOREDUCTASE"/>
    <property type="match status" value="1"/>
</dbReference>
<dbReference type="InterPro" id="IPR035901">
    <property type="entry name" value="GIY-YIG_endonuc_sf"/>
</dbReference>
<dbReference type="Pfam" id="PF14520">
    <property type="entry name" value="HHH_5"/>
    <property type="match status" value="1"/>
</dbReference>
<sequence>MSESARDIARKLPENPGCYLMKNKEGTVIYVGKAKNLKRRVNSYFLPNRNVKTAALVEKIANIDYLITGNEYEALILENNLIKKYNPHYNILLKDGKSYPVIRITKEAFPRIFKTRRIIKDGSKYYGPYPDNTRLDEYLKIVEDNYPLRHCSGPLKERKTPCLYYHIHKCSGPCIGAVTEKDYRQYIKQVEDFLDGDDSSIIHQVEKEMLKASKELDFETAARKRDQLKALTVVQKNQMVQDFSQDSRDYVAIEMRSYLCTVSIMQFRSGRLIGKALYRAECLGDETETLFSFLVQYYSDGDTLPQEIFVSCDIDTELLSKYFNDELKSSVYITVPKEGKHYRILRMAGENATRDVEKRLKELDNTPALEVLQKELGLDVLPRHIEGFDIAQLSGKYTVASLIVFRDGNPSNKEYRHFSMKTLDGKIDDFQSMREAVGRRYQRLMNEGAEMPDLLMVDGGKGQVSAALDSLSALGLDFPVIGLAKEHEEIVFPGDRESLLLEHSNPGLRVLIAVRDECHRFATSFNQRMRSREASFSLLESIDGIGPSRSKRIMQQYGSVEAILSLSAEELAKGASIPVSVAERVLRKLNF</sequence>
<comment type="similarity">
    <text evidence="7">Belongs to the UvrC family.</text>
</comment>
<protein>
    <recommendedName>
        <fullName evidence="7">UvrABC system protein C</fullName>
        <shortName evidence="7">Protein UvrC</shortName>
    </recommendedName>
    <alternativeName>
        <fullName evidence="7">Excinuclease ABC subunit C</fullName>
    </alternativeName>
</protein>
<dbReference type="GO" id="GO:0006289">
    <property type="term" value="P:nucleotide-excision repair"/>
    <property type="evidence" value="ECO:0007669"/>
    <property type="project" value="UniProtKB-UniRule"/>
</dbReference>
<dbReference type="FunFam" id="3.40.1440.10:FF:000001">
    <property type="entry name" value="UvrABC system protein C"/>
    <property type="match status" value="1"/>
</dbReference>
<evidence type="ECO:0000256" key="2">
    <source>
        <dbReference type="ARBA" id="ARBA00022763"/>
    </source>
</evidence>
<feature type="domain" description="GIY-YIG" evidence="9">
    <location>
        <begin position="14"/>
        <end position="91"/>
    </location>
</feature>
<dbReference type="GO" id="GO:0009380">
    <property type="term" value="C:excinuclease repair complex"/>
    <property type="evidence" value="ECO:0007669"/>
    <property type="project" value="InterPro"/>
</dbReference>
<evidence type="ECO:0000256" key="4">
    <source>
        <dbReference type="ARBA" id="ARBA00022881"/>
    </source>
</evidence>
<comment type="subcellular location">
    <subcellularLocation>
        <location evidence="7">Cytoplasm</location>
    </subcellularLocation>
</comment>
<dbReference type="SUPFAM" id="SSF47781">
    <property type="entry name" value="RuvA domain 2-like"/>
    <property type="match status" value="1"/>
</dbReference>
<dbReference type="Gene3D" id="1.10.150.20">
    <property type="entry name" value="5' to 3' exonuclease, C-terminal subdomain"/>
    <property type="match status" value="1"/>
</dbReference>
<dbReference type="GO" id="GO:0009381">
    <property type="term" value="F:excinuclease ABC activity"/>
    <property type="evidence" value="ECO:0007669"/>
    <property type="project" value="UniProtKB-UniRule"/>
</dbReference>